<proteinExistence type="predicted"/>
<accession>A0A2P2ISN7</accession>
<sequence>MRLPVLSTASSNFKNNLLDRSSLQASSSVEKEFLR</sequence>
<name>A0A2P2ISN7_RHIMU</name>
<protein>
    <submittedName>
        <fullName evidence="1">Uncharacterized protein</fullName>
    </submittedName>
</protein>
<evidence type="ECO:0000313" key="1">
    <source>
        <dbReference type="EMBL" id="MBW84235.1"/>
    </source>
</evidence>
<dbReference type="EMBL" id="GGEC01003752">
    <property type="protein sequence ID" value="MBW84235.1"/>
    <property type="molecule type" value="Transcribed_RNA"/>
</dbReference>
<organism evidence="1">
    <name type="scientific">Rhizophora mucronata</name>
    <name type="common">Asiatic mangrove</name>
    <dbReference type="NCBI Taxonomy" id="61149"/>
    <lineage>
        <taxon>Eukaryota</taxon>
        <taxon>Viridiplantae</taxon>
        <taxon>Streptophyta</taxon>
        <taxon>Embryophyta</taxon>
        <taxon>Tracheophyta</taxon>
        <taxon>Spermatophyta</taxon>
        <taxon>Magnoliopsida</taxon>
        <taxon>eudicotyledons</taxon>
        <taxon>Gunneridae</taxon>
        <taxon>Pentapetalae</taxon>
        <taxon>rosids</taxon>
        <taxon>fabids</taxon>
        <taxon>Malpighiales</taxon>
        <taxon>Rhizophoraceae</taxon>
        <taxon>Rhizophora</taxon>
    </lineage>
</organism>
<dbReference type="AlphaFoldDB" id="A0A2P2ISN7"/>
<reference evidence="1" key="1">
    <citation type="submission" date="2018-02" db="EMBL/GenBank/DDBJ databases">
        <title>Rhizophora mucronata_Transcriptome.</title>
        <authorList>
            <person name="Meera S.P."/>
            <person name="Sreeshan A."/>
            <person name="Augustine A."/>
        </authorList>
    </citation>
    <scope>NUCLEOTIDE SEQUENCE</scope>
    <source>
        <tissue evidence="1">Leaf</tissue>
    </source>
</reference>